<dbReference type="EMBL" id="JBBYHU010000003">
    <property type="protein sequence ID" value="MEL1240002.1"/>
    <property type="molecule type" value="Genomic_DNA"/>
</dbReference>
<dbReference type="InterPro" id="IPR029058">
    <property type="entry name" value="AB_hydrolase_fold"/>
</dbReference>
<dbReference type="RefSeq" id="WP_341699265.1">
    <property type="nucleotide sequence ID" value="NZ_JBBYHU010000003.1"/>
</dbReference>
<evidence type="ECO:0000256" key="1">
    <source>
        <dbReference type="SAM" id="SignalP"/>
    </source>
</evidence>
<dbReference type="PANTHER" id="PTHR22946:SF8">
    <property type="entry name" value="ACETYL XYLAN ESTERASE DOMAIN-CONTAINING PROTEIN"/>
    <property type="match status" value="1"/>
</dbReference>
<protein>
    <submittedName>
        <fullName evidence="3">Prolyl oligopeptidase family serine peptidase</fullName>
    </submittedName>
</protein>
<evidence type="ECO:0000313" key="3">
    <source>
        <dbReference type="EMBL" id="MEL1240002.1"/>
    </source>
</evidence>
<keyword evidence="4" id="KW-1185">Reference proteome</keyword>
<dbReference type="PANTHER" id="PTHR22946">
    <property type="entry name" value="DIENELACTONE HYDROLASE DOMAIN-CONTAINING PROTEIN-RELATED"/>
    <property type="match status" value="1"/>
</dbReference>
<dbReference type="InterPro" id="IPR001375">
    <property type="entry name" value="Peptidase_S9_cat"/>
</dbReference>
<name>A0ABU9HIS8_9FLAO</name>
<sequence>MKRNQMKGLLLMVFLFLAVPKMEAQTSDNNYRGTISKTVQKIESIFKVTIKDKDGLLKDKELDYTDWRIRQGNLEVSLTAVLAPFELTYFKENDSTYVIRKFEYARRSAAVGKERLEYLADLYPNLNAWETRKADLKQCIISSIGLDKAPAMPKTKPILTSKRIYKDYSVENIGLEIIPGVYATGSIYKPYPLKGKAPVVITPNGHFGDGRYRKDQQLRCAVLAKMGAVVVDFDLFAWGESTLQFDATLHRNSIAQTIQVLSAERLLDYMLSQKYIDKNRVGVTGGSGGGSMTMFLAAIDDRITVSVPVVMTSSHFVGGCPCESGRGLHLCGNGTNNAEIAAMAAPKPQLIVSDGGDWTSTVPELEFPFIQKTYGLYGKENLVENAHFPKEGHNYGESKRMAMYPFMAKYLGLDLKKVQNEKAEIDESTCVIELYEKMFVFGAKGENLPKNALKDINQLYALFGEKNLKVSEDKK</sequence>
<feature type="domain" description="Peptidase S9 prolyl oligopeptidase catalytic" evidence="2">
    <location>
        <begin position="219"/>
        <end position="298"/>
    </location>
</feature>
<feature type="chain" id="PRO_5046159846" evidence="1">
    <location>
        <begin position="25"/>
        <end position="475"/>
    </location>
</feature>
<dbReference type="Proteomes" id="UP001398556">
    <property type="component" value="Unassembled WGS sequence"/>
</dbReference>
<evidence type="ECO:0000259" key="2">
    <source>
        <dbReference type="Pfam" id="PF00326"/>
    </source>
</evidence>
<gene>
    <name evidence="3" type="ORF">AAEO59_02975</name>
</gene>
<proteinExistence type="predicted"/>
<dbReference type="SUPFAM" id="SSF53474">
    <property type="entry name" value="alpha/beta-Hydrolases"/>
    <property type="match status" value="2"/>
</dbReference>
<organism evidence="3 4">
    <name type="scientific">Flavobacterium flavipallidum</name>
    <dbReference type="NCBI Taxonomy" id="3139140"/>
    <lineage>
        <taxon>Bacteria</taxon>
        <taxon>Pseudomonadati</taxon>
        <taxon>Bacteroidota</taxon>
        <taxon>Flavobacteriia</taxon>
        <taxon>Flavobacteriales</taxon>
        <taxon>Flavobacteriaceae</taxon>
        <taxon>Flavobacterium</taxon>
    </lineage>
</organism>
<dbReference type="Gene3D" id="3.40.50.1820">
    <property type="entry name" value="alpha/beta hydrolase"/>
    <property type="match status" value="1"/>
</dbReference>
<dbReference type="Pfam" id="PF00326">
    <property type="entry name" value="Peptidase_S9"/>
    <property type="match status" value="1"/>
</dbReference>
<keyword evidence="1" id="KW-0732">Signal</keyword>
<evidence type="ECO:0000313" key="4">
    <source>
        <dbReference type="Proteomes" id="UP001398556"/>
    </source>
</evidence>
<accession>A0ABU9HIS8</accession>
<dbReference type="InterPro" id="IPR050261">
    <property type="entry name" value="FrsA_esterase"/>
</dbReference>
<reference evidence="3 4" key="1">
    <citation type="submission" date="2024-04" db="EMBL/GenBank/DDBJ databases">
        <title>Flavobacterium sp. DGU99 16S ribosomal RNA gene Genome sequencing and assembly.</title>
        <authorList>
            <person name="Park S."/>
        </authorList>
    </citation>
    <scope>NUCLEOTIDE SEQUENCE [LARGE SCALE GENOMIC DNA]</scope>
    <source>
        <strain evidence="3 4">DGU99</strain>
    </source>
</reference>
<feature type="signal peptide" evidence="1">
    <location>
        <begin position="1"/>
        <end position="24"/>
    </location>
</feature>
<comment type="caution">
    <text evidence="3">The sequence shown here is derived from an EMBL/GenBank/DDBJ whole genome shotgun (WGS) entry which is preliminary data.</text>
</comment>